<accession>E3J649</accession>
<dbReference type="RefSeq" id="WP_013421463.1">
    <property type="nucleotide sequence ID" value="NC_014666.1"/>
</dbReference>
<dbReference type="STRING" id="298654.FraEuI1c_0254"/>
<feature type="region of interest" description="Disordered" evidence="1">
    <location>
        <begin position="1"/>
        <end position="24"/>
    </location>
</feature>
<gene>
    <name evidence="2" type="ordered locus">FraEuI1c_0254</name>
</gene>
<dbReference type="Proteomes" id="UP000002484">
    <property type="component" value="Chromosome"/>
</dbReference>
<dbReference type="HOGENOM" id="CLU_2316188_0_0_11"/>
<evidence type="ECO:0000313" key="3">
    <source>
        <dbReference type="Proteomes" id="UP000002484"/>
    </source>
</evidence>
<proteinExistence type="predicted"/>
<sequence>MTAPLPVPPELAGEPPQPGPATGLPDGIDALLDEIAAARVTRVRRRRQQVADFQTGHLERRRHGLAARHAAKLARLAADTAGTPDAVPSAADLEEDNPQ</sequence>
<name>E3J649_PSEI1</name>
<reference evidence="2 3" key="1">
    <citation type="submission" date="2010-10" db="EMBL/GenBank/DDBJ databases">
        <title>Complete sequence of Frankia sp. EuI1c.</title>
        <authorList>
            <consortium name="US DOE Joint Genome Institute"/>
            <person name="Lucas S."/>
            <person name="Copeland A."/>
            <person name="Lapidus A."/>
            <person name="Cheng J.-F."/>
            <person name="Bruce D."/>
            <person name="Goodwin L."/>
            <person name="Pitluck S."/>
            <person name="Chertkov O."/>
            <person name="Detter J.C."/>
            <person name="Han C."/>
            <person name="Tapia R."/>
            <person name="Land M."/>
            <person name="Hauser L."/>
            <person name="Jeffries C."/>
            <person name="Kyrpides N."/>
            <person name="Ivanova N."/>
            <person name="Mikhailova N."/>
            <person name="Beauchemin N."/>
            <person name="Sen A."/>
            <person name="Sur S.A."/>
            <person name="Gtari M."/>
            <person name="Wall L."/>
            <person name="Tisa L."/>
            <person name="Woyke T."/>
        </authorList>
    </citation>
    <scope>NUCLEOTIDE SEQUENCE [LARGE SCALE GENOMIC DNA]</scope>
    <source>
        <strain evidence="3">DSM 45817 / CECT 9037 / EuI1c</strain>
    </source>
</reference>
<dbReference type="KEGG" id="fri:FraEuI1c_0254"/>
<evidence type="ECO:0000313" key="2">
    <source>
        <dbReference type="EMBL" id="ADP78340.1"/>
    </source>
</evidence>
<dbReference type="AlphaFoldDB" id="E3J649"/>
<feature type="region of interest" description="Disordered" evidence="1">
    <location>
        <begin position="77"/>
        <end position="99"/>
    </location>
</feature>
<evidence type="ECO:0000256" key="1">
    <source>
        <dbReference type="SAM" id="MobiDB-lite"/>
    </source>
</evidence>
<dbReference type="InParanoid" id="E3J649"/>
<keyword evidence="3" id="KW-1185">Reference proteome</keyword>
<protein>
    <submittedName>
        <fullName evidence="2">Tetratricopeptide TPR_2 repeat protein</fullName>
    </submittedName>
</protein>
<organism evidence="2 3">
    <name type="scientific">Pseudofrankia inefficax (strain DSM 45817 / CECT 9037 / DDB 130130 / EuI1c)</name>
    <name type="common">Frankia inefficax</name>
    <dbReference type="NCBI Taxonomy" id="298654"/>
    <lineage>
        <taxon>Bacteria</taxon>
        <taxon>Bacillati</taxon>
        <taxon>Actinomycetota</taxon>
        <taxon>Actinomycetes</taxon>
        <taxon>Frankiales</taxon>
        <taxon>Frankiaceae</taxon>
        <taxon>Pseudofrankia</taxon>
    </lineage>
</organism>
<dbReference type="EMBL" id="CP002299">
    <property type="protein sequence ID" value="ADP78340.1"/>
    <property type="molecule type" value="Genomic_DNA"/>
</dbReference>
<feature type="compositionally biased region" description="Pro residues" evidence="1">
    <location>
        <begin position="1"/>
        <end position="19"/>
    </location>
</feature>